<feature type="domain" description="Peptidase M16 C-terminal" evidence="2">
    <location>
        <begin position="168"/>
        <end position="339"/>
    </location>
</feature>
<evidence type="ECO:0000259" key="1">
    <source>
        <dbReference type="Pfam" id="PF00675"/>
    </source>
</evidence>
<accession>A0A518BAS4</accession>
<dbReference type="InterPro" id="IPR007863">
    <property type="entry name" value="Peptidase_M16_C"/>
</dbReference>
<organism evidence="3 4">
    <name type="scientific">Kolteria novifilia</name>
    <dbReference type="NCBI Taxonomy" id="2527975"/>
    <lineage>
        <taxon>Bacteria</taxon>
        <taxon>Pseudomonadati</taxon>
        <taxon>Planctomycetota</taxon>
        <taxon>Planctomycetia</taxon>
        <taxon>Kolteriales</taxon>
        <taxon>Kolteriaceae</taxon>
        <taxon>Kolteria</taxon>
    </lineage>
</organism>
<evidence type="ECO:0000313" key="4">
    <source>
        <dbReference type="Proteomes" id="UP000317093"/>
    </source>
</evidence>
<proteinExistence type="predicted"/>
<reference evidence="3 4" key="1">
    <citation type="submission" date="2019-02" db="EMBL/GenBank/DDBJ databases">
        <title>Deep-cultivation of Planctomycetes and their phenomic and genomic characterization uncovers novel biology.</title>
        <authorList>
            <person name="Wiegand S."/>
            <person name="Jogler M."/>
            <person name="Boedeker C."/>
            <person name="Pinto D."/>
            <person name="Vollmers J."/>
            <person name="Rivas-Marin E."/>
            <person name="Kohn T."/>
            <person name="Peeters S.H."/>
            <person name="Heuer A."/>
            <person name="Rast P."/>
            <person name="Oberbeckmann S."/>
            <person name="Bunk B."/>
            <person name="Jeske O."/>
            <person name="Meyerdierks A."/>
            <person name="Storesund J.E."/>
            <person name="Kallscheuer N."/>
            <person name="Luecker S."/>
            <person name="Lage O.M."/>
            <person name="Pohl T."/>
            <person name="Merkel B.J."/>
            <person name="Hornburger P."/>
            <person name="Mueller R.-W."/>
            <person name="Bruemmer F."/>
            <person name="Labrenz M."/>
            <person name="Spormann A.M."/>
            <person name="Op den Camp H."/>
            <person name="Overmann J."/>
            <person name="Amann R."/>
            <person name="Jetten M.S.M."/>
            <person name="Mascher T."/>
            <person name="Medema M.H."/>
            <person name="Devos D.P."/>
            <person name="Kaster A.-K."/>
            <person name="Ovreas L."/>
            <person name="Rohde M."/>
            <person name="Galperin M.Y."/>
            <person name="Jogler C."/>
        </authorList>
    </citation>
    <scope>NUCLEOTIDE SEQUENCE [LARGE SCALE GENOMIC DNA]</scope>
    <source>
        <strain evidence="3 4">Pan216</strain>
    </source>
</reference>
<evidence type="ECO:0000259" key="2">
    <source>
        <dbReference type="Pfam" id="PF05193"/>
    </source>
</evidence>
<feature type="domain" description="Peptidase M16 N-terminal" evidence="1">
    <location>
        <begin position="27"/>
        <end position="159"/>
    </location>
</feature>
<dbReference type="Proteomes" id="UP000317093">
    <property type="component" value="Chromosome"/>
</dbReference>
<dbReference type="KEGG" id="knv:Pan216_49740"/>
<dbReference type="EMBL" id="CP036279">
    <property type="protein sequence ID" value="QDU64085.1"/>
    <property type="molecule type" value="Genomic_DNA"/>
</dbReference>
<evidence type="ECO:0000313" key="3">
    <source>
        <dbReference type="EMBL" id="QDU64085.1"/>
    </source>
</evidence>
<dbReference type="SUPFAM" id="SSF63411">
    <property type="entry name" value="LuxS/MPP-like metallohydrolase"/>
    <property type="match status" value="2"/>
</dbReference>
<dbReference type="Pfam" id="PF00675">
    <property type="entry name" value="Peptidase_M16"/>
    <property type="match status" value="1"/>
</dbReference>
<dbReference type="InterPro" id="IPR050361">
    <property type="entry name" value="MPP/UQCRC_Complex"/>
</dbReference>
<dbReference type="Pfam" id="PF05193">
    <property type="entry name" value="Peptidase_M16_C"/>
    <property type="match status" value="1"/>
</dbReference>
<dbReference type="InterPro" id="IPR011765">
    <property type="entry name" value="Pept_M16_N"/>
</dbReference>
<dbReference type="InterPro" id="IPR011249">
    <property type="entry name" value="Metalloenz_LuxS/M16"/>
</dbReference>
<gene>
    <name evidence="3" type="ORF">Pan216_49740</name>
</gene>
<dbReference type="PANTHER" id="PTHR11851">
    <property type="entry name" value="METALLOPROTEASE"/>
    <property type="match status" value="1"/>
</dbReference>
<protein>
    <submittedName>
        <fullName evidence="3">Peptidase M16 inactive domain protein</fullName>
    </submittedName>
</protein>
<dbReference type="Gene3D" id="3.30.830.10">
    <property type="entry name" value="Metalloenzyme, LuxS/M16 peptidase-like"/>
    <property type="match status" value="2"/>
</dbReference>
<dbReference type="AlphaFoldDB" id="A0A518BAS4"/>
<name>A0A518BAS4_9BACT</name>
<dbReference type="PANTHER" id="PTHR11851:SF219">
    <property type="entry name" value="HYPOTHETICAL ZINC PROTEASE"/>
    <property type="match status" value="1"/>
</dbReference>
<dbReference type="RefSeq" id="WP_419192914.1">
    <property type="nucleotide sequence ID" value="NZ_CP036279.1"/>
</dbReference>
<keyword evidence="4" id="KW-1185">Reference proteome</keyword>
<sequence>MSNVYHEHRYANGLQLLVEPMSWCRSAAFTFLVPAGVSREPATAPGCANLVASLLTRGAGSRDSRQLSNDLDNLGIQRHEATETIHTSFTAATLADNLEPCLTITRDIMRSPHLHADQLELCKASTLQELMAIEDDPGQKIFIELKRHSLPEPLGRPILGSAEGVQRMTPEMIVDFHRRCFRPNGAILGVAGNVDFERIRDIIGELFDDWKPIDEPPFSVAQRHGSRQHVPAEKLQTHIGLAFDSVSYSDADFYNAHGAVGVLSGGMSSRLWTEVREKRGLCYSVGASYHPLKDRGIILVYASSSSDRANETLEVIFAELERLLLGISDDEVHRLQAGLKSSLIMQEESTSARASVLARSWYHLGRVRPFDEIAREIEAMTPESILGYLERHPPGNFNILTLGPTPLEASA</sequence>
<dbReference type="GO" id="GO:0046872">
    <property type="term" value="F:metal ion binding"/>
    <property type="evidence" value="ECO:0007669"/>
    <property type="project" value="InterPro"/>
</dbReference>